<protein>
    <submittedName>
        <fullName evidence="1">Uncharacterized protein</fullName>
    </submittedName>
</protein>
<gene>
    <name evidence="1" type="ORF">H9Y04_45645</name>
</gene>
<accession>A0ABR7SZQ7</accession>
<dbReference type="RefSeq" id="WP_187820144.1">
    <property type="nucleotide sequence ID" value="NZ_JACTVJ010000101.1"/>
</dbReference>
<evidence type="ECO:0000313" key="2">
    <source>
        <dbReference type="Proteomes" id="UP000642284"/>
    </source>
</evidence>
<organism evidence="1 2">
    <name type="scientific">Streptomyces polyasparticus</name>
    <dbReference type="NCBI Taxonomy" id="2767826"/>
    <lineage>
        <taxon>Bacteria</taxon>
        <taxon>Bacillati</taxon>
        <taxon>Actinomycetota</taxon>
        <taxon>Actinomycetes</taxon>
        <taxon>Kitasatosporales</taxon>
        <taxon>Streptomycetaceae</taxon>
        <taxon>Streptomyces</taxon>
    </lineage>
</organism>
<reference evidence="1 2" key="1">
    <citation type="submission" date="2020-08" db="EMBL/GenBank/DDBJ databases">
        <title>Genemic of Streptomyces polyaspartic.</title>
        <authorList>
            <person name="Liu W."/>
        </authorList>
    </citation>
    <scope>NUCLEOTIDE SEQUENCE [LARGE SCALE GENOMIC DNA]</scope>
    <source>
        <strain evidence="1 2">TRM66268-LWL</strain>
    </source>
</reference>
<dbReference type="Proteomes" id="UP000642284">
    <property type="component" value="Unassembled WGS sequence"/>
</dbReference>
<comment type="caution">
    <text evidence="1">The sequence shown here is derived from an EMBL/GenBank/DDBJ whole genome shotgun (WGS) entry which is preliminary data.</text>
</comment>
<name>A0ABR7SZQ7_9ACTN</name>
<sequence length="99" mass="11425">MVDTGELWRLYKGDVLLGEITIDDMDWPWLHGRFISTDAFTAVKPWFDETLRLLEAEEFGEAFDAAYAPIEEQLTLESPTGSVDQFLLHVQGDRAWFRS</sequence>
<dbReference type="EMBL" id="JACTVJ010000101">
    <property type="protein sequence ID" value="MBC9719753.1"/>
    <property type="molecule type" value="Genomic_DNA"/>
</dbReference>
<keyword evidence="2" id="KW-1185">Reference proteome</keyword>
<proteinExistence type="predicted"/>
<evidence type="ECO:0000313" key="1">
    <source>
        <dbReference type="EMBL" id="MBC9719753.1"/>
    </source>
</evidence>